<dbReference type="InterPro" id="IPR036890">
    <property type="entry name" value="HATPase_C_sf"/>
</dbReference>
<evidence type="ECO:0000313" key="4">
    <source>
        <dbReference type="EMBL" id="GAA4501657.1"/>
    </source>
</evidence>
<feature type="domain" description="Histidine kinase/HSP90-like ATPase" evidence="3">
    <location>
        <begin position="10"/>
        <end position="129"/>
    </location>
</feature>
<gene>
    <name evidence="4" type="ORF">GCM10023191_052060</name>
</gene>
<keyword evidence="5" id="KW-1185">Reference proteome</keyword>
<dbReference type="Proteomes" id="UP001500503">
    <property type="component" value="Unassembled WGS sequence"/>
</dbReference>
<keyword evidence="1" id="KW-0418">Kinase</keyword>
<evidence type="ECO:0000259" key="3">
    <source>
        <dbReference type="Pfam" id="PF13581"/>
    </source>
</evidence>
<dbReference type="Pfam" id="PF13581">
    <property type="entry name" value="HATPase_c_2"/>
    <property type="match status" value="1"/>
</dbReference>
<proteinExistence type="predicted"/>
<organism evidence="4 5">
    <name type="scientific">Actinoallomurus oryzae</name>
    <dbReference type="NCBI Taxonomy" id="502180"/>
    <lineage>
        <taxon>Bacteria</taxon>
        <taxon>Bacillati</taxon>
        <taxon>Actinomycetota</taxon>
        <taxon>Actinomycetes</taxon>
        <taxon>Streptosporangiales</taxon>
        <taxon>Thermomonosporaceae</taxon>
        <taxon>Actinoallomurus</taxon>
    </lineage>
</organism>
<dbReference type="InterPro" id="IPR050267">
    <property type="entry name" value="Anti-sigma-factor_SerPK"/>
</dbReference>
<feature type="region of interest" description="Disordered" evidence="2">
    <location>
        <begin position="135"/>
        <end position="154"/>
    </location>
</feature>
<dbReference type="PANTHER" id="PTHR35526">
    <property type="entry name" value="ANTI-SIGMA-F FACTOR RSBW-RELATED"/>
    <property type="match status" value="1"/>
</dbReference>
<dbReference type="InterPro" id="IPR003594">
    <property type="entry name" value="HATPase_dom"/>
</dbReference>
<dbReference type="SUPFAM" id="SSF55874">
    <property type="entry name" value="ATPase domain of HSP90 chaperone/DNA topoisomerase II/histidine kinase"/>
    <property type="match status" value="1"/>
</dbReference>
<dbReference type="PANTHER" id="PTHR35526:SF3">
    <property type="entry name" value="ANTI-SIGMA-F FACTOR RSBW"/>
    <property type="match status" value="1"/>
</dbReference>
<dbReference type="Gene3D" id="3.30.565.10">
    <property type="entry name" value="Histidine kinase-like ATPase, C-terminal domain"/>
    <property type="match status" value="1"/>
</dbReference>
<evidence type="ECO:0000256" key="2">
    <source>
        <dbReference type="SAM" id="MobiDB-lite"/>
    </source>
</evidence>
<dbReference type="CDD" id="cd16936">
    <property type="entry name" value="HATPase_RsbW-like"/>
    <property type="match status" value="1"/>
</dbReference>
<dbReference type="EMBL" id="BAABHF010000026">
    <property type="protein sequence ID" value="GAA4501657.1"/>
    <property type="molecule type" value="Genomic_DNA"/>
</dbReference>
<comment type="caution">
    <text evidence="4">The sequence shown here is derived from an EMBL/GenBank/DDBJ whole genome shotgun (WGS) entry which is preliminary data.</text>
</comment>
<sequence length="154" mass="16680">MKVSLVLCLPRDAETVRVTREILDASLATLEVASDIRDDITLALGEACANVIQHADPSDEYEVRVQVTNTRCVVEVVDTGRGFDSALLNQVHADQVATAEHGRGLQIIDALSENLRIESRPLQGAMIRFEKRLRSEPSFAGSARSGAADSPPGR</sequence>
<accession>A0ABP8QH37</accession>
<evidence type="ECO:0000313" key="5">
    <source>
        <dbReference type="Proteomes" id="UP001500503"/>
    </source>
</evidence>
<evidence type="ECO:0000256" key="1">
    <source>
        <dbReference type="ARBA" id="ARBA00022527"/>
    </source>
</evidence>
<keyword evidence="1" id="KW-0723">Serine/threonine-protein kinase</keyword>
<protein>
    <recommendedName>
        <fullName evidence="3">Histidine kinase/HSP90-like ATPase domain-containing protein</fullName>
    </recommendedName>
</protein>
<keyword evidence="1" id="KW-0808">Transferase</keyword>
<reference evidence="5" key="1">
    <citation type="journal article" date="2019" name="Int. J. Syst. Evol. Microbiol.">
        <title>The Global Catalogue of Microorganisms (GCM) 10K type strain sequencing project: providing services to taxonomists for standard genome sequencing and annotation.</title>
        <authorList>
            <consortium name="The Broad Institute Genomics Platform"/>
            <consortium name="The Broad Institute Genome Sequencing Center for Infectious Disease"/>
            <person name="Wu L."/>
            <person name="Ma J."/>
        </authorList>
    </citation>
    <scope>NUCLEOTIDE SEQUENCE [LARGE SCALE GENOMIC DNA]</scope>
    <source>
        <strain evidence="5">JCM 17933</strain>
    </source>
</reference>
<dbReference type="RefSeq" id="WP_345468362.1">
    <property type="nucleotide sequence ID" value="NZ_BAABHF010000026.1"/>
</dbReference>
<name>A0ABP8QH37_9ACTN</name>